<reference evidence="7 8" key="1">
    <citation type="submission" date="2020-10" db="EMBL/GenBank/DDBJ databases">
        <title>Plant Genome Project.</title>
        <authorList>
            <person name="Zhang R.-G."/>
        </authorList>
    </citation>
    <scope>NUCLEOTIDE SEQUENCE [LARGE SCALE GENOMIC DNA]</scope>
    <source>
        <strain evidence="7">FAFU-HL-1</strain>
        <tissue evidence="7">Leaf</tissue>
    </source>
</reference>
<dbReference type="GO" id="GO:0016491">
    <property type="term" value="F:oxidoreductase activity"/>
    <property type="evidence" value="ECO:0007669"/>
    <property type="project" value="UniProtKB-KW"/>
</dbReference>
<organism evidence="7 8">
    <name type="scientific">Salix dunnii</name>
    <dbReference type="NCBI Taxonomy" id="1413687"/>
    <lineage>
        <taxon>Eukaryota</taxon>
        <taxon>Viridiplantae</taxon>
        <taxon>Streptophyta</taxon>
        <taxon>Embryophyta</taxon>
        <taxon>Tracheophyta</taxon>
        <taxon>Spermatophyta</taxon>
        <taxon>Magnoliopsida</taxon>
        <taxon>eudicotyledons</taxon>
        <taxon>Gunneridae</taxon>
        <taxon>Pentapetalae</taxon>
        <taxon>rosids</taxon>
        <taxon>fabids</taxon>
        <taxon>Malpighiales</taxon>
        <taxon>Salicaceae</taxon>
        <taxon>Saliceae</taxon>
        <taxon>Salix</taxon>
    </lineage>
</organism>
<evidence type="ECO:0000256" key="2">
    <source>
        <dbReference type="ARBA" id="ARBA00022723"/>
    </source>
</evidence>
<comment type="caution">
    <text evidence="7">The sequence shown here is derived from an EMBL/GenBank/DDBJ whole genome shotgun (WGS) entry which is preliminary data.</text>
</comment>
<keyword evidence="8" id="KW-1185">Reference proteome</keyword>
<dbReference type="GO" id="GO:0031418">
    <property type="term" value="F:L-ascorbic acid binding"/>
    <property type="evidence" value="ECO:0007669"/>
    <property type="project" value="UniProtKB-KW"/>
</dbReference>
<keyword evidence="2 5" id="KW-0479">Metal-binding</keyword>
<dbReference type="SUPFAM" id="SSF51197">
    <property type="entry name" value="Clavaminate synthase-like"/>
    <property type="match status" value="1"/>
</dbReference>
<keyword evidence="5" id="KW-0560">Oxidoreductase</keyword>
<protein>
    <recommendedName>
        <fullName evidence="6">Fe2OG dioxygenase domain-containing protein</fullName>
    </recommendedName>
</protein>
<sequence>MVIAIDLIGSSRNTNLFVHSLRIDFGKMMGLEPKNLHSSIPVPSVQELASLQLEAEPSRYIRDDMDSIISTVPSDNTLRVPLIDMTKLVDSESQETASKASCCMQRRGIFQLINHGVSDESLRNMNKQTQEFFDLPLKEKKRWAQKPGSLEGYGQAFVTSEEQKLDWNDMFFLKALPIEDRNLEIWPENPPKFRYSQDMRQIAVALIRFRAMGLEIETRELCAAYEEGLYQIRMNYYPPCPQPERVTGFTPHVDIPGFAMLLDCGDTPGLQVLRDGQWIFVKPLDGAVVVDMGQITEILSNGLYKAPEHRAVVNKSKERRSIVTFCYPNLSFKVGPAKELIKLGIPPLYKTVTVEEYLGCFFNRKLEVPFIDTLKI</sequence>
<dbReference type="Gene3D" id="2.60.120.330">
    <property type="entry name" value="B-lactam Antibiotic, Isopenicillin N Synthase, Chain"/>
    <property type="match status" value="1"/>
</dbReference>
<evidence type="ECO:0000259" key="6">
    <source>
        <dbReference type="PROSITE" id="PS51471"/>
    </source>
</evidence>
<dbReference type="InterPro" id="IPR050295">
    <property type="entry name" value="Plant_2OG-oxidoreductases"/>
</dbReference>
<dbReference type="PANTHER" id="PTHR47991">
    <property type="entry name" value="OXOGLUTARATE/IRON-DEPENDENT DIOXYGENASE"/>
    <property type="match status" value="1"/>
</dbReference>
<evidence type="ECO:0000256" key="3">
    <source>
        <dbReference type="ARBA" id="ARBA00022896"/>
    </source>
</evidence>
<proteinExistence type="inferred from homology"/>
<dbReference type="OrthoDB" id="288590at2759"/>
<evidence type="ECO:0000256" key="4">
    <source>
        <dbReference type="ARBA" id="ARBA00023004"/>
    </source>
</evidence>
<dbReference type="AlphaFoldDB" id="A0A835MQK6"/>
<keyword evidence="4 5" id="KW-0408">Iron</keyword>
<dbReference type="Pfam" id="PF14226">
    <property type="entry name" value="DIOX_N"/>
    <property type="match status" value="1"/>
</dbReference>
<dbReference type="Proteomes" id="UP000657918">
    <property type="component" value="Unassembled WGS sequence"/>
</dbReference>
<dbReference type="InterPro" id="IPR005123">
    <property type="entry name" value="Oxoglu/Fe-dep_dioxygenase_dom"/>
</dbReference>
<dbReference type="InterPro" id="IPR027443">
    <property type="entry name" value="IPNS-like_sf"/>
</dbReference>
<evidence type="ECO:0000256" key="5">
    <source>
        <dbReference type="RuleBase" id="RU003682"/>
    </source>
</evidence>
<dbReference type="GO" id="GO:0046872">
    <property type="term" value="F:metal ion binding"/>
    <property type="evidence" value="ECO:0007669"/>
    <property type="project" value="UniProtKB-KW"/>
</dbReference>
<accession>A0A835MQK6</accession>
<dbReference type="PROSITE" id="PS51471">
    <property type="entry name" value="FE2OG_OXY"/>
    <property type="match status" value="1"/>
</dbReference>
<dbReference type="Pfam" id="PF03171">
    <property type="entry name" value="2OG-FeII_Oxy"/>
    <property type="match status" value="1"/>
</dbReference>
<evidence type="ECO:0000313" key="7">
    <source>
        <dbReference type="EMBL" id="KAF9675277.1"/>
    </source>
</evidence>
<evidence type="ECO:0000256" key="1">
    <source>
        <dbReference type="ARBA" id="ARBA00008056"/>
    </source>
</evidence>
<evidence type="ECO:0000313" key="8">
    <source>
        <dbReference type="Proteomes" id="UP000657918"/>
    </source>
</evidence>
<feature type="domain" description="Fe2OG dioxygenase" evidence="6">
    <location>
        <begin position="228"/>
        <end position="328"/>
    </location>
</feature>
<name>A0A835MQK6_9ROSI</name>
<keyword evidence="3" id="KW-0847">Vitamin C</keyword>
<comment type="similarity">
    <text evidence="1 5">Belongs to the iron/ascorbate-dependent oxidoreductase family.</text>
</comment>
<dbReference type="EMBL" id="JADGMS010000009">
    <property type="protein sequence ID" value="KAF9675277.1"/>
    <property type="molecule type" value="Genomic_DNA"/>
</dbReference>
<dbReference type="InterPro" id="IPR026992">
    <property type="entry name" value="DIOX_N"/>
</dbReference>
<dbReference type="FunFam" id="2.60.120.330:FF:000079">
    <property type="entry name" value="Protein SRG1"/>
    <property type="match status" value="1"/>
</dbReference>
<gene>
    <name evidence="7" type="ORF">SADUNF_Sadunf09G0015200</name>
</gene>
<dbReference type="InterPro" id="IPR044861">
    <property type="entry name" value="IPNS-like_FE2OG_OXY"/>
</dbReference>